<proteinExistence type="predicted"/>
<evidence type="ECO:0000313" key="2">
    <source>
        <dbReference type="Proteomes" id="UP001295423"/>
    </source>
</evidence>
<dbReference type="EMBL" id="CAKOGP040002279">
    <property type="protein sequence ID" value="CAJ1966336.1"/>
    <property type="molecule type" value="Genomic_DNA"/>
</dbReference>
<reference evidence="1" key="1">
    <citation type="submission" date="2023-08" db="EMBL/GenBank/DDBJ databases">
        <authorList>
            <person name="Audoor S."/>
            <person name="Bilcke G."/>
        </authorList>
    </citation>
    <scope>NUCLEOTIDE SEQUENCE</scope>
</reference>
<comment type="caution">
    <text evidence="1">The sequence shown here is derived from an EMBL/GenBank/DDBJ whole genome shotgun (WGS) entry which is preliminary data.</text>
</comment>
<organism evidence="1 2">
    <name type="scientific">Cylindrotheca closterium</name>
    <dbReference type="NCBI Taxonomy" id="2856"/>
    <lineage>
        <taxon>Eukaryota</taxon>
        <taxon>Sar</taxon>
        <taxon>Stramenopiles</taxon>
        <taxon>Ochrophyta</taxon>
        <taxon>Bacillariophyta</taxon>
        <taxon>Bacillariophyceae</taxon>
        <taxon>Bacillariophycidae</taxon>
        <taxon>Bacillariales</taxon>
        <taxon>Bacillariaceae</taxon>
        <taxon>Cylindrotheca</taxon>
    </lineage>
</organism>
<keyword evidence="2" id="KW-1185">Reference proteome</keyword>
<name>A0AAD2G9P5_9STRA</name>
<accession>A0AAD2G9P5</accession>
<gene>
    <name evidence="1" type="ORF">CYCCA115_LOCUS21920</name>
</gene>
<evidence type="ECO:0000313" key="1">
    <source>
        <dbReference type="EMBL" id="CAJ1966336.1"/>
    </source>
</evidence>
<protein>
    <submittedName>
        <fullName evidence="1">Uncharacterized protein</fullName>
    </submittedName>
</protein>
<dbReference type="AlphaFoldDB" id="A0AAD2G9P5"/>
<dbReference type="Proteomes" id="UP001295423">
    <property type="component" value="Unassembled WGS sequence"/>
</dbReference>
<feature type="non-terminal residue" evidence="1">
    <location>
        <position position="1"/>
    </location>
</feature>
<sequence>TKDPKKKRRSVARIDPETLTRMVKHILSFSQALSWGTKELRQNGKTETITFPRLTRTHPVEVMFMDYARKEAELKGIEFNEERQPPQHTTYYLLVKHLTPKAEKSITCIDYVQDILVNVQVTGLTTIIEQVVAPTQQKAMQRYVLVLQNFLKYQYDGHLEEGSVICSHSINYGLRLEQQSYEGNNSSNCVQIQGIKHCPACKFVEYFMRVILPGEVKENQSSANSASVEDALDYIEDSLDCFHRYQAHCVRVKSQQKAIQQVDLKLKEEVLRRKQRGTTVKITMDFKQKLLEKRLRSSQMNDFGQRGNSWHIGVIEYYDFEAPCQANGNTAQAVPMMFPLDQILDTGNKQDGLCVLSMLEAMMKIVTVQFHFVERIILASDNANCYHSKELIFPICFLNQLSSSPKIIKYIHPDSQDGKGLCDSHAAVAGTHVDRHYIRTQKDDTLTKNEACTPTELANALCTNGRINQLSRGGEIGMELVRLGFGTEMFDFRLSLVCAMDVGVFIPTSSGSFRATRCVCGDRVCRESQQRFKKMNDARGGFFTVPAEVGSRKEAGGSGRGRGASFAAEKRKMIDMHVSGKPIPNGRCFVAMLHFSPIILKSKCMRRRGKDYTYCWLLRQRVSGELEDVVAPNYPLVDVLRDVRETEKAHSERPVYTAASKRSTEEIVRLFVGDRTKMTQAEKKRMRDFSHFMRRQIKNGRRLPLEKEARLEQIGFFRKFPVDIVEAAGLHMNEGKGLLEEPRKQHATERI</sequence>